<evidence type="ECO:0000256" key="1">
    <source>
        <dbReference type="SAM" id="SignalP"/>
    </source>
</evidence>
<dbReference type="Proteomes" id="UP000095598">
    <property type="component" value="Unassembled WGS sequence"/>
</dbReference>
<dbReference type="RefSeq" id="WP_055259477.1">
    <property type="nucleotide sequence ID" value="NZ_CYXT01000023.1"/>
</dbReference>
<organism evidence="2 3">
    <name type="scientific">Anaerostipes hadrus</name>
    <dbReference type="NCBI Taxonomy" id="649756"/>
    <lineage>
        <taxon>Bacteria</taxon>
        <taxon>Bacillati</taxon>
        <taxon>Bacillota</taxon>
        <taxon>Clostridia</taxon>
        <taxon>Lachnospirales</taxon>
        <taxon>Lachnospiraceae</taxon>
        <taxon>Anaerostipes</taxon>
    </lineage>
</organism>
<name>A0A173UB65_ANAHA</name>
<accession>A0A173UB65</accession>
<dbReference type="Gene3D" id="2.60.40.10">
    <property type="entry name" value="Immunoglobulins"/>
    <property type="match status" value="1"/>
</dbReference>
<dbReference type="EMBL" id="CYXT01000023">
    <property type="protein sequence ID" value="CUN10748.1"/>
    <property type="molecule type" value="Genomic_DNA"/>
</dbReference>
<dbReference type="InterPro" id="IPR013783">
    <property type="entry name" value="Ig-like_fold"/>
</dbReference>
<reference evidence="2 3" key="1">
    <citation type="submission" date="2015-09" db="EMBL/GenBank/DDBJ databases">
        <authorList>
            <consortium name="Pathogen Informatics"/>
        </authorList>
    </citation>
    <scope>NUCLEOTIDE SEQUENCE [LARGE SCALE GENOMIC DNA]</scope>
    <source>
        <strain evidence="2 3">2789STDY5608868</strain>
    </source>
</reference>
<gene>
    <name evidence="2" type="ORF">ERS852425_02664</name>
</gene>
<feature type="chain" id="PRO_5039353170" description="Prealbumin-like fold domain-containing protein" evidence="1">
    <location>
        <begin position="22"/>
        <end position="345"/>
    </location>
</feature>
<evidence type="ECO:0000313" key="2">
    <source>
        <dbReference type="EMBL" id="CUN10748.1"/>
    </source>
</evidence>
<proteinExistence type="predicted"/>
<feature type="signal peptide" evidence="1">
    <location>
        <begin position="1"/>
        <end position="21"/>
    </location>
</feature>
<protein>
    <recommendedName>
        <fullName evidence="4">Prealbumin-like fold domain-containing protein</fullName>
    </recommendedName>
</protein>
<dbReference type="AlphaFoldDB" id="A0A173UB65"/>
<evidence type="ECO:0008006" key="4">
    <source>
        <dbReference type="Google" id="ProtNLM"/>
    </source>
</evidence>
<sequence length="345" mass="40284">MKQKRLMITFFLFCMMMLLLMQTESIRANTRQKVKLNYETETKTKSVELYQYKGNGKKDQISNYEFVGEMNDEGNGQWKMMIERAEQNQYALSINHKEYLEYFSAKIQDIGDIKTNIPEIFLSSSKFISEDGKQEVKTNFRTISQTGDPVSSKFEIKAVDDIKDNFGKIKYQAGSKVSNITGNKLTENYLYPGKYQISQRNCTDGYIKSQKFYNFEVKKQTDCQIQSISAIIQNPITQLQLYHVTEDGKSLNDGVFTLYDEDQNPISSFRDVPYDHIQINRLTAGKKYHVMQNKEITGYQNIDCDFVVQDTSNIQHVYLYSKKRKKPDEKQIKTMFTLVFLLCLH</sequence>
<evidence type="ECO:0000313" key="3">
    <source>
        <dbReference type="Proteomes" id="UP000095598"/>
    </source>
</evidence>
<keyword evidence="1" id="KW-0732">Signal</keyword>